<dbReference type="AlphaFoldDB" id="A0AAE2D2Q1"/>
<reference evidence="1" key="2">
    <citation type="journal article" date="2023" name="Infect Dis Poverty">
        <title>Chromosome-scale genome of the human blood fluke Schistosoma mekongi and its implications for public health.</title>
        <authorList>
            <person name="Zhou M."/>
            <person name="Xu L."/>
            <person name="Xu D."/>
            <person name="Chen W."/>
            <person name="Khan J."/>
            <person name="Hu Y."/>
            <person name="Huang H."/>
            <person name="Wei H."/>
            <person name="Zhang Y."/>
            <person name="Chusongsang P."/>
            <person name="Tanasarnprasert K."/>
            <person name="Hu X."/>
            <person name="Limpanont Y."/>
            <person name="Lv Z."/>
        </authorList>
    </citation>
    <scope>NUCLEOTIDE SEQUENCE</scope>
    <source>
        <strain evidence="1">LV_2022a</strain>
    </source>
</reference>
<dbReference type="EMBL" id="JALJAT010000005">
    <property type="protein sequence ID" value="KAK4469283.1"/>
    <property type="molecule type" value="Genomic_DNA"/>
</dbReference>
<protein>
    <submittedName>
        <fullName evidence="1">Uncharacterized protein</fullName>
    </submittedName>
</protein>
<dbReference type="Proteomes" id="UP001292079">
    <property type="component" value="Unassembled WGS sequence"/>
</dbReference>
<comment type="caution">
    <text evidence="1">The sequence shown here is derived from an EMBL/GenBank/DDBJ whole genome shotgun (WGS) entry which is preliminary data.</text>
</comment>
<evidence type="ECO:0000313" key="1">
    <source>
        <dbReference type="EMBL" id="KAK4469283.1"/>
    </source>
</evidence>
<keyword evidence="2" id="KW-1185">Reference proteome</keyword>
<evidence type="ECO:0000313" key="2">
    <source>
        <dbReference type="Proteomes" id="UP001292079"/>
    </source>
</evidence>
<organism evidence="1 2">
    <name type="scientific">Schistosoma mekongi</name>
    <name type="common">Parasitic worm</name>
    <dbReference type="NCBI Taxonomy" id="38744"/>
    <lineage>
        <taxon>Eukaryota</taxon>
        <taxon>Metazoa</taxon>
        <taxon>Spiralia</taxon>
        <taxon>Lophotrochozoa</taxon>
        <taxon>Platyhelminthes</taxon>
        <taxon>Trematoda</taxon>
        <taxon>Digenea</taxon>
        <taxon>Strigeidida</taxon>
        <taxon>Schistosomatoidea</taxon>
        <taxon>Schistosomatidae</taxon>
        <taxon>Schistosoma</taxon>
    </lineage>
</organism>
<accession>A0AAE2D2Q1</accession>
<gene>
    <name evidence="1" type="ORF">MN116_006850</name>
</gene>
<name>A0AAE2D2Q1_SCHME</name>
<sequence>MSRDNSSKFAGHLRKISESIQEWETAFNWFVKSCKRLDESRRENNQLASVQPCFSLPILNELIETRLNTSMKLVIGKYQEESFDARDKFNHTTDHLFSILNSLVETVINHQYVLNNHLSKIMSLQNILNLIDSFKTILTDECDFIKLYHFKQIFANSFDISVRSTIYFPSNSSLSKRLWCNEYIVKLNTLSDFLI</sequence>
<reference evidence="1" key="1">
    <citation type="submission" date="2022-04" db="EMBL/GenBank/DDBJ databases">
        <authorList>
            <person name="Xu L."/>
            <person name="Lv Z."/>
        </authorList>
    </citation>
    <scope>NUCLEOTIDE SEQUENCE</scope>
    <source>
        <strain evidence="1">LV_2022a</strain>
    </source>
</reference>
<proteinExistence type="predicted"/>